<keyword evidence="5" id="KW-1185">Reference proteome</keyword>
<dbReference type="RefSeq" id="WP_158067415.1">
    <property type="nucleotide sequence ID" value="NZ_CP042829.1"/>
</dbReference>
<dbReference type="Pfam" id="PF01613">
    <property type="entry name" value="Flavin_Reduct"/>
    <property type="match status" value="1"/>
</dbReference>
<organism evidence="4 5">
    <name type="scientific">Tepidiforma bonchosmolovskayae</name>
    <dbReference type="NCBI Taxonomy" id="2601677"/>
    <lineage>
        <taxon>Bacteria</taxon>
        <taxon>Bacillati</taxon>
        <taxon>Chloroflexota</taxon>
        <taxon>Tepidiformia</taxon>
        <taxon>Tepidiformales</taxon>
        <taxon>Tepidiformaceae</taxon>
        <taxon>Tepidiforma</taxon>
    </lineage>
</organism>
<dbReference type="EMBL" id="CP042829">
    <property type="protein sequence ID" value="QFG03453.1"/>
    <property type="molecule type" value="Genomic_DNA"/>
</dbReference>
<comment type="similarity">
    <text evidence="1">Belongs to the non-flavoprotein flavin reductase family.</text>
</comment>
<evidence type="ECO:0000256" key="2">
    <source>
        <dbReference type="ARBA" id="ARBA00023002"/>
    </source>
</evidence>
<dbReference type="Gene3D" id="2.30.110.10">
    <property type="entry name" value="Electron Transport, Fmn-binding Protein, Chain A"/>
    <property type="match status" value="1"/>
</dbReference>
<dbReference type="InterPro" id="IPR050268">
    <property type="entry name" value="NADH-dep_flavin_reductase"/>
</dbReference>
<dbReference type="PANTHER" id="PTHR30466:SF11">
    <property type="entry name" value="FLAVIN-DEPENDENT MONOOXYGENASE, REDUCTASE SUBUNIT HSAB"/>
    <property type="match status" value="1"/>
</dbReference>
<reference evidence="4 5" key="2">
    <citation type="submission" date="2019-10" db="EMBL/GenBank/DDBJ databases">
        <title>Thermopilla bonchosmolovskayae gen. nov., sp. nov., a moderately thermophilic Chloroflexi bacterium from a Chukotka hot spring (Arctic, Russia), representing a novel classis Thermopillaia, which include previously uncultivated lineage OLB14.</title>
        <authorList>
            <person name="Kochetkova T.V."/>
            <person name="Zayulina K.S."/>
            <person name="Zhigarkov V.S."/>
            <person name="Minaev N.V."/>
            <person name="Novikov A."/>
            <person name="Toshchakov S.V."/>
            <person name="Elcheninov A.G."/>
            <person name="Kublanov I.V."/>
        </authorList>
    </citation>
    <scope>NUCLEOTIDE SEQUENCE [LARGE SCALE GENOMIC DNA]</scope>
    <source>
        <strain evidence="4 5">3753O</strain>
    </source>
</reference>
<name>A0ABX6C436_9CHLR</name>
<evidence type="ECO:0000259" key="3">
    <source>
        <dbReference type="SMART" id="SM00903"/>
    </source>
</evidence>
<dbReference type="InterPro" id="IPR002563">
    <property type="entry name" value="Flavin_Rdtase-like_dom"/>
</dbReference>
<accession>A0ABX6C436</accession>
<dbReference type="SMART" id="SM00903">
    <property type="entry name" value="Flavin_Reduct"/>
    <property type="match status" value="1"/>
</dbReference>
<keyword evidence="2" id="KW-0560">Oxidoreductase</keyword>
<dbReference type="SUPFAM" id="SSF50475">
    <property type="entry name" value="FMN-binding split barrel"/>
    <property type="match status" value="1"/>
</dbReference>
<dbReference type="PANTHER" id="PTHR30466">
    <property type="entry name" value="FLAVIN REDUCTASE"/>
    <property type="match status" value="1"/>
</dbReference>
<sequence>MDEQAQAAKKTLLRMIPYGLYVLGVRDGDEVSAAAINWVTQTSFTPPLVAMGVKKDSGAYALLKRTGTFALSFLESGQGDIAYAFFKPTTVDGSRINGQETETASNGAPVIAAAPGYIEGRVVGEVDLGDHSCVVGEVTHAVLKREAKPLTLDELGVKYGG</sequence>
<evidence type="ECO:0000313" key="4">
    <source>
        <dbReference type="EMBL" id="QFG03453.1"/>
    </source>
</evidence>
<protein>
    <submittedName>
        <fullName evidence="4">Flavin reductase family protein</fullName>
    </submittedName>
</protein>
<gene>
    <name evidence="4" type="ORF">Tbon_09140</name>
</gene>
<proteinExistence type="inferred from homology"/>
<reference evidence="4 5" key="1">
    <citation type="submission" date="2019-08" db="EMBL/GenBank/DDBJ databases">
        <authorList>
            <person name="Toschakov S.V."/>
        </authorList>
    </citation>
    <scope>NUCLEOTIDE SEQUENCE [LARGE SCALE GENOMIC DNA]</scope>
    <source>
        <strain evidence="4 5">3753O</strain>
    </source>
</reference>
<feature type="domain" description="Flavin reductase like" evidence="3">
    <location>
        <begin position="13"/>
        <end position="159"/>
    </location>
</feature>
<dbReference type="Proteomes" id="UP000326331">
    <property type="component" value="Chromosome"/>
</dbReference>
<evidence type="ECO:0000313" key="5">
    <source>
        <dbReference type="Proteomes" id="UP000326331"/>
    </source>
</evidence>
<dbReference type="InterPro" id="IPR012349">
    <property type="entry name" value="Split_barrel_FMN-bd"/>
</dbReference>
<evidence type="ECO:0000256" key="1">
    <source>
        <dbReference type="ARBA" id="ARBA00008898"/>
    </source>
</evidence>